<dbReference type="PANTHER" id="PTHR21496">
    <property type="entry name" value="FERREDOXIN-RELATED"/>
    <property type="match status" value="1"/>
</dbReference>
<dbReference type="GO" id="GO:0046872">
    <property type="term" value="F:metal ion binding"/>
    <property type="evidence" value="ECO:0007669"/>
    <property type="project" value="UniProtKB-KW"/>
</dbReference>
<dbReference type="Gene3D" id="2.102.10.10">
    <property type="entry name" value="Rieske [2Fe-2S] iron-sulphur domain"/>
    <property type="match status" value="1"/>
</dbReference>
<dbReference type="GO" id="GO:0004497">
    <property type="term" value="F:monooxygenase activity"/>
    <property type="evidence" value="ECO:0007669"/>
    <property type="project" value="UniProtKB-ARBA"/>
</dbReference>
<geneLocation type="plasmid" evidence="6 7">
    <name>pRHL2</name>
</geneLocation>
<evidence type="ECO:0000256" key="3">
    <source>
        <dbReference type="ARBA" id="ARBA00023004"/>
    </source>
</evidence>
<accession>Q0RW57</accession>
<sequence length="122" mass="13006">MPPSMKSRTVVARVDELPPGSMTVVPVGKFGVGVYNIDGTYSAIANYCPHRGGPMCVGQLTGETTAGAAPYSQVFSRQNEFIKCPWHGWEFELASGQAAAANVRVRTYEVVVEDGDVILLGA</sequence>
<dbReference type="InterPro" id="IPR017941">
    <property type="entry name" value="Rieske_2Fe-2S"/>
</dbReference>
<evidence type="ECO:0000256" key="1">
    <source>
        <dbReference type="ARBA" id="ARBA00022714"/>
    </source>
</evidence>
<organism evidence="6 7">
    <name type="scientific">Rhodococcus jostii (strain RHA1)</name>
    <dbReference type="NCBI Taxonomy" id="101510"/>
    <lineage>
        <taxon>Bacteria</taxon>
        <taxon>Bacillati</taxon>
        <taxon>Actinomycetota</taxon>
        <taxon>Actinomycetes</taxon>
        <taxon>Mycobacteriales</taxon>
        <taxon>Nocardiaceae</taxon>
        <taxon>Rhodococcus</taxon>
    </lineage>
</organism>
<dbReference type="HOGENOM" id="CLU_055690_5_0_11"/>
<dbReference type="GO" id="GO:0016705">
    <property type="term" value="F:oxidoreductase activity, acting on paired donors, with incorporation or reduction of molecular oxygen"/>
    <property type="evidence" value="ECO:0007669"/>
    <property type="project" value="UniProtKB-ARBA"/>
</dbReference>
<dbReference type="OrthoDB" id="9795104at2"/>
<protein>
    <submittedName>
        <fullName evidence="6">Possible Fe-S protein</fullName>
    </submittedName>
</protein>
<dbReference type="InterPro" id="IPR036922">
    <property type="entry name" value="Rieske_2Fe-2S_sf"/>
</dbReference>
<dbReference type="PANTHER" id="PTHR21496:SF23">
    <property type="entry name" value="3-PHENYLPROPIONATE_CINNAMIC ACID DIOXYGENASE FERREDOXIN SUBUNIT"/>
    <property type="match status" value="1"/>
</dbReference>
<dbReference type="GO" id="GO:0051537">
    <property type="term" value="F:2 iron, 2 sulfur cluster binding"/>
    <property type="evidence" value="ECO:0007669"/>
    <property type="project" value="UniProtKB-KW"/>
</dbReference>
<evidence type="ECO:0000313" key="7">
    <source>
        <dbReference type="Proteomes" id="UP000008710"/>
    </source>
</evidence>
<keyword evidence="1" id="KW-0001">2Fe-2S</keyword>
<proteinExistence type="predicted"/>
<gene>
    <name evidence="6" type="ordered locus">RHA1_ro10288</name>
</gene>
<name>Q0RW57_RHOJR</name>
<dbReference type="SUPFAM" id="SSF50022">
    <property type="entry name" value="ISP domain"/>
    <property type="match status" value="1"/>
</dbReference>
<evidence type="ECO:0000256" key="4">
    <source>
        <dbReference type="ARBA" id="ARBA00023014"/>
    </source>
</evidence>
<reference evidence="7" key="1">
    <citation type="journal article" date="2006" name="Proc. Natl. Acad. Sci. U.S.A.">
        <title>The complete genome of Rhodococcus sp. RHA1 provides insights into a catabolic powerhouse.</title>
        <authorList>
            <person name="McLeod M.P."/>
            <person name="Warren R.L."/>
            <person name="Hsiao W.W.L."/>
            <person name="Araki N."/>
            <person name="Myhre M."/>
            <person name="Fernandes C."/>
            <person name="Miyazawa D."/>
            <person name="Wong W."/>
            <person name="Lillquist A.L."/>
            <person name="Wang D."/>
            <person name="Dosanjh M."/>
            <person name="Hara H."/>
            <person name="Petrescu A."/>
            <person name="Morin R.D."/>
            <person name="Yang G."/>
            <person name="Stott J.M."/>
            <person name="Schein J.E."/>
            <person name="Shin H."/>
            <person name="Smailus D."/>
            <person name="Siddiqui A.S."/>
            <person name="Marra M.A."/>
            <person name="Jones S.J.M."/>
            <person name="Holt R."/>
            <person name="Brinkman F.S.L."/>
            <person name="Miyauchi K."/>
            <person name="Fukuda M."/>
            <person name="Davies J.E."/>
            <person name="Mohn W.W."/>
            <person name="Eltis L.D."/>
        </authorList>
    </citation>
    <scope>NUCLEOTIDE SEQUENCE [LARGE SCALE GENOMIC DNA]</scope>
    <source>
        <strain evidence="7">RHA1</strain>
    </source>
</reference>
<dbReference type="AlphaFoldDB" id="Q0RW57"/>
<keyword evidence="3" id="KW-0408">Iron</keyword>
<dbReference type="Pfam" id="PF00355">
    <property type="entry name" value="Rieske"/>
    <property type="match status" value="1"/>
</dbReference>
<keyword evidence="2" id="KW-0479">Metal-binding</keyword>
<dbReference type="KEGG" id="rha:RHA1_ro10288"/>
<dbReference type="PROSITE" id="PS51296">
    <property type="entry name" value="RIESKE"/>
    <property type="match status" value="1"/>
</dbReference>
<keyword evidence="6" id="KW-0614">Plasmid</keyword>
<dbReference type="PATRIC" id="fig|101510.16.peg.8684"/>
<keyword evidence="4" id="KW-0411">Iron-sulfur</keyword>
<feature type="domain" description="Rieske" evidence="5">
    <location>
        <begin position="9"/>
        <end position="119"/>
    </location>
</feature>
<evidence type="ECO:0000256" key="2">
    <source>
        <dbReference type="ARBA" id="ARBA00022723"/>
    </source>
</evidence>
<dbReference type="Proteomes" id="UP000008710">
    <property type="component" value="Plasmid pRHL2"/>
</dbReference>
<evidence type="ECO:0000259" key="5">
    <source>
        <dbReference type="PROSITE" id="PS51296"/>
    </source>
</evidence>
<evidence type="ECO:0000313" key="6">
    <source>
        <dbReference type="EMBL" id="ABH00479.1"/>
    </source>
</evidence>
<dbReference type="EMBL" id="CP000433">
    <property type="protein sequence ID" value="ABH00479.1"/>
    <property type="molecule type" value="Genomic_DNA"/>
</dbReference>